<dbReference type="EMBL" id="SNXE01000004">
    <property type="protein sequence ID" value="TDP09630.1"/>
    <property type="molecule type" value="Genomic_DNA"/>
</dbReference>
<dbReference type="InterPro" id="IPR006311">
    <property type="entry name" value="TAT_signal"/>
</dbReference>
<dbReference type="Pfam" id="PF17186">
    <property type="entry name" value="Lipocalin_9"/>
    <property type="match status" value="1"/>
</dbReference>
<dbReference type="InterPro" id="IPR010791">
    <property type="entry name" value="AttH_dom"/>
</dbReference>
<dbReference type="Pfam" id="PF07143">
    <property type="entry name" value="CrtC"/>
    <property type="match status" value="1"/>
</dbReference>
<dbReference type="PANTHER" id="PTHR38591:SF1">
    <property type="entry name" value="BLL1000 PROTEIN"/>
    <property type="match status" value="1"/>
</dbReference>
<gene>
    <name evidence="2" type="ORF">DFR39_104191</name>
</gene>
<dbReference type="AlphaFoldDB" id="A0A4R6N3B1"/>
<keyword evidence="2" id="KW-0378">Hydrolase</keyword>
<keyword evidence="3" id="KW-1185">Reference proteome</keyword>
<proteinExistence type="predicted"/>
<dbReference type="PROSITE" id="PS51318">
    <property type="entry name" value="TAT"/>
    <property type="match status" value="1"/>
</dbReference>
<accession>A0A4R6N3B1</accession>
<dbReference type="GO" id="GO:0016787">
    <property type="term" value="F:hydrolase activity"/>
    <property type="evidence" value="ECO:0007669"/>
    <property type="project" value="UniProtKB-KW"/>
</dbReference>
<protein>
    <submittedName>
        <fullName evidence="2">Putative secreted hydrolase</fullName>
    </submittedName>
</protein>
<dbReference type="PANTHER" id="PTHR38591">
    <property type="entry name" value="HYDROLASE"/>
    <property type="match status" value="1"/>
</dbReference>
<evidence type="ECO:0000313" key="2">
    <source>
        <dbReference type="EMBL" id="TDP09630.1"/>
    </source>
</evidence>
<organism evidence="2 3">
    <name type="scientific">Roseateles asaccharophilus</name>
    <dbReference type="NCBI Taxonomy" id="582607"/>
    <lineage>
        <taxon>Bacteria</taxon>
        <taxon>Pseudomonadati</taxon>
        <taxon>Pseudomonadota</taxon>
        <taxon>Betaproteobacteria</taxon>
        <taxon>Burkholderiales</taxon>
        <taxon>Sphaerotilaceae</taxon>
        <taxon>Roseateles</taxon>
    </lineage>
</organism>
<dbReference type="Proteomes" id="UP000295357">
    <property type="component" value="Unassembled WGS sequence"/>
</dbReference>
<dbReference type="SUPFAM" id="SSF159245">
    <property type="entry name" value="AttH-like"/>
    <property type="match status" value="1"/>
</dbReference>
<dbReference type="OrthoDB" id="9770826at2"/>
<evidence type="ECO:0000259" key="1">
    <source>
        <dbReference type="Pfam" id="PF07143"/>
    </source>
</evidence>
<name>A0A4R6N3B1_9BURK</name>
<comment type="caution">
    <text evidence="2">The sequence shown here is derived from an EMBL/GenBank/DDBJ whole genome shotgun (WGS) entry which is preliminary data.</text>
</comment>
<dbReference type="RefSeq" id="WP_133603602.1">
    <property type="nucleotide sequence ID" value="NZ_JAUFPJ010000004.1"/>
</dbReference>
<dbReference type="InterPro" id="IPR023374">
    <property type="entry name" value="AttH-like_dom_sf"/>
</dbReference>
<reference evidence="2 3" key="1">
    <citation type="submission" date="2019-03" db="EMBL/GenBank/DDBJ databases">
        <title>Genomic Encyclopedia of Type Strains, Phase IV (KMG-IV): sequencing the most valuable type-strain genomes for metagenomic binning, comparative biology and taxonomic classification.</title>
        <authorList>
            <person name="Goeker M."/>
        </authorList>
    </citation>
    <scope>NUCLEOTIDE SEQUENCE [LARGE SCALE GENOMIC DNA]</scope>
    <source>
        <strain evidence="2 3">DSM 25082</strain>
    </source>
</reference>
<dbReference type="Gene3D" id="2.40.370.10">
    <property type="entry name" value="AttH-like domain"/>
    <property type="match status" value="2"/>
</dbReference>
<feature type="domain" description="AttH" evidence="1">
    <location>
        <begin position="58"/>
        <end position="239"/>
    </location>
</feature>
<evidence type="ECO:0000313" key="3">
    <source>
        <dbReference type="Proteomes" id="UP000295357"/>
    </source>
</evidence>
<sequence length="381" mass="42486">MPPFTGPRPRRQLLQQLAALGLLGSPALMLMPRPAQALERRPLSFPRDHGAHPESGLEWWYLTGLLAEQDWGAPRWGFQLTYFRVRHGDAAVQQHPSRLAPRQLLLAHVALTDLARGQLQHDQRVARLGLGHAQYAEADTALRLQDWWLRREPASTGAGGSRYRAAFGSQRFALQLDLSTALPPLLQGEAGWSRKGPEPHHASQYYSQTQLQGQVLLREPDGKTRPYQARAWLDHEWSDALLAPEAQGWDWMGLNLQDGRALTAFRLRRADGSELWSGGSLREAAGASRSFAPGELRLTPLREWRSPASGARYPVAWSLQGPGFEGWRLQALVDAQEVDARASTGMLYWEGASALLDSQGRTLGRGYLELTGYSERMRLAS</sequence>